<accession>A0A9E4NN99</accession>
<name>A0A9E4NN99_9GAMM</name>
<proteinExistence type="predicted"/>
<protein>
    <submittedName>
        <fullName evidence="1">Uncharacterized protein</fullName>
    </submittedName>
</protein>
<dbReference type="Proteomes" id="UP000886674">
    <property type="component" value="Unassembled WGS sequence"/>
</dbReference>
<organism evidence="1 2">
    <name type="scientific">Candidatus Thiodiazotropha taylori</name>
    <dbReference type="NCBI Taxonomy" id="2792791"/>
    <lineage>
        <taxon>Bacteria</taxon>
        <taxon>Pseudomonadati</taxon>
        <taxon>Pseudomonadota</taxon>
        <taxon>Gammaproteobacteria</taxon>
        <taxon>Chromatiales</taxon>
        <taxon>Sedimenticolaceae</taxon>
        <taxon>Candidatus Thiodiazotropha</taxon>
    </lineage>
</organism>
<gene>
    <name evidence="1" type="ORF">JAY77_19375</name>
</gene>
<dbReference type="AlphaFoldDB" id="A0A9E4NN99"/>
<reference evidence="1" key="1">
    <citation type="journal article" date="2021" name="Proc. Natl. Acad. Sci. U.S.A.">
        <title>Global biogeography of chemosynthetic symbionts reveals both localized and globally distributed symbiont groups. .</title>
        <authorList>
            <person name="Osvatic J.T."/>
            <person name="Wilkins L.G.E."/>
            <person name="Leibrecht L."/>
            <person name="Leray M."/>
            <person name="Zauner S."/>
            <person name="Polzin J."/>
            <person name="Camacho Y."/>
            <person name="Gros O."/>
            <person name="van Gils J.A."/>
            <person name="Eisen J.A."/>
            <person name="Petersen J.M."/>
            <person name="Yuen B."/>
        </authorList>
    </citation>
    <scope>NUCLEOTIDE SEQUENCE</scope>
    <source>
        <strain evidence="1">MAGclacostrist055</strain>
    </source>
</reference>
<comment type="caution">
    <text evidence="1">The sequence shown here is derived from an EMBL/GenBank/DDBJ whole genome shotgun (WGS) entry which is preliminary data.</text>
</comment>
<sequence length="204" mass="23716">MPKKIQPKRGWRHCGWVPGFSFDKLQEKELRKIKDEDSFISDIEFAVKRYLVARDHHFNQPNKREVSAALDEIDDSLSTFLLAIANLDDRTSEHIKLCWLNLGGKKDDLSRFLRPTRDELYDLNTLHNAVKHAKRHINDIPDRSTKGAPRILTAIVAEVFNSYNLPIKKSENGDFNRCLSIAAYEEKSMTLNWVKNWFKESSES</sequence>
<dbReference type="EMBL" id="JAEPCR010000119">
    <property type="protein sequence ID" value="MCG7980295.1"/>
    <property type="molecule type" value="Genomic_DNA"/>
</dbReference>
<evidence type="ECO:0000313" key="2">
    <source>
        <dbReference type="Proteomes" id="UP000886674"/>
    </source>
</evidence>
<evidence type="ECO:0000313" key="1">
    <source>
        <dbReference type="EMBL" id="MCG7980295.1"/>
    </source>
</evidence>